<accession>A0ABS1YL82</accession>
<evidence type="ECO:0000313" key="2">
    <source>
        <dbReference type="EMBL" id="MBM0278068.1"/>
    </source>
</evidence>
<evidence type="ECO:0000256" key="1">
    <source>
        <dbReference type="SAM" id="SignalP"/>
    </source>
</evidence>
<dbReference type="Proteomes" id="UP000622245">
    <property type="component" value="Unassembled WGS sequence"/>
</dbReference>
<dbReference type="EMBL" id="JAEVHL010000141">
    <property type="protein sequence ID" value="MBM0278068.1"/>
    <property type="molecule type" value="Genomic_DNA"/>
</dbReference>
<evidence type="ECO:0008006" key="4">
    <source>
        <dbReference type="Google" id="ProtNLM"/>
    </source>
</evidence>
<comment type="caution">
    <text evidence="2">The sequence shown here is derived from an EMBL/GenBank/DDBJ whole genome shotgun (WGS) entry which is preliminary data.</text>
</comment>
<keyword evidence="1" id="KW-0732">Signal</keyword>
<protein>
    <recommendedName>
        <fullName evidence="4">Lipoprotein</fullName>
    </recommendedName>
</protein>
<reference evidence="2 3" key="1">
    <citation type="submission" date="2021-01" db="EMBL/GenBank/DDBJ databases">
        <title>Draft genome sequence of Micromonospora sp. strain STR1s_6.</title>
        <authorList>
            <person name="Karlyshev A."/>
            <person name="Jawad R."/>
        </authorList>
    </citation>
    <scope>NUCLEOTIDE SEQUENCE [LARGE SCALE GENOMIC DNA]</scope>
    <source>
        <strain evidence="2 3">STR1S-6</strain>
    </source>
</reference>
<organism evidence="2 3">
    <name type="scientific">Micromonospora tarensis</name>
    <dbReference type="NCBI Taxonomy" id="2806100"/>
    <lineage>
        <taxon>Bacteria</taxon>
        <taxon>Bacillati</taxon>
        <taxon>Actinomycetota</taxon>
        <taxon>Actinomycetes</taxon>
        <taxon>Micromonosporales</taxon>
        <taxon>Micromonosporaceae</taxon>
        <taxon>Micromonospora</taxon>
    </lineage>
</organism>
<feature type="chain" id="PRO_5045088178" description="Lipoprotein" evidence="1">
    <location>
        <begin position="31"/>
        <end position="213"/>
    </location>
</feature>
<evidence type="ECO:0000313" key="3">
    <source>
        <dbReference type="Proteomes" id="UP000622245"/>
    </source>
</evidence>
<dbReference type="RefSeq" id="WP_203150464.1">
    <property type="nucleotide sequence ID" value="NZ_JAEVHL010000141.1"/>
</dbReference>
<gene>
    <name evidence="2" type="ORF">JM949_23255</name>
</gene>
<proteinExistence type="predicted"/>
<feature type="signal peptide" evidence="1">
    <location>
        <begin position="1"/>
        <end position="30"/>
    </location>
</feature>
<dbReference type="PROSITE" id="PS51257">
    <property type="entry name" value="PROKAR_LIPOPROTEIN"/>
    <property type="match status" value="1"/>
</dbReference>
<keyword evidence="3" id="KW-1185">Reference proteome</keyword>
<name>A0ABS1YL82_9ACTN</name>
<sequence length="213" mass="22285">MTRSRRVRAALVGVLASAVLLGITACTEQADTPAPAAAAQPSPSAVAMRIDKPAKLLGTWTESVFRPRRDAAERSMGNLRKLLSTETTSAMGTAYVRAEEVYSEELGLHIPHDDQRAILISAVSGTITDPTATLEKLFAGLPNVTDVGPILPGPLGGAAACGTGQGNPAIRVDVCGWSDDHTVGMVTLFGFAESDDPHGVFGQIRAEVEHSAR</sequence>